<dbReference type="InterPro" id="IPR045861">
    <property type="entry name" value="CorA_cytoplasmic_dom"/>
</dbReference>
<dbReference type="Gene3D" id="1.20.58.340">
    <property type="entry name" value="Magnesium transport protein CorA, transmembrane region"/>
    <property type="match status" value="1"/>
</dbReference>
<dbReference type="PANTHER" id="PTHR47891:SF2">
    <property type="entry name" value="MAGNESIUM AND COBALT TRANSPORTER"/>
    <property type="match status" value="1"/>
</dbReference>
<evidence type="ECO:0008006" key="9">
    <source>
        <dbReference type="Google" id="ProtNLM"/>
    </source>
</evidence>
<sequence length="330" mass="37658">MFSIHKIHDGQAKAIELSKQNIKNITGVWINLVEPTEEDVAVLAPLIKIPDEVIADVRDINEVPKLDKLDGVFYLLIQTPLISTTSNKESEGTEVKYSVTPLGILLTEQCIVTISAKKNDVIKYLESKIKNISNNHIIDTERQPQFVTKMLLLTAKIYLRYLRDLHNRLQIPLSERRLSVMDKEIVDLLNIEQSLVYFDASLRSNYIVVEKIARRRGFMESEDDQELLDDATHEMRQALEVAKVYGHIVEDIRSALSSLISNNLTRTVNWLTKITLILMMPTLVGTLYGMNVPLPFADSPHAFTIVVGISIFITILGIYWIRRKEYNGRI</sequence>
<dbReference type="SUPFAM" id="SSF143865">
    <property type="entry name" value="CorA soluble domain-like"/>
    <property type="match status" value="1"/>
</dbReference>
<dbReference type="EMBL" id="MFRA01000005">
    <property type="protein sequence ID" value="OGH92612.1"/>
    <property type="molecule type" value="Genomic_DNA"/>
</dbReference>
<accession>A0A1F6P8Y4</accession>
<dbReference type="PANTHER" id="PTHR47891">
    <property type="entry name" value="TRANSPORTER-RELATED"/>
    <property type="match status" value="1"/>
</dbReference>
<dbReference type="Proteomes" id="UP000176634">
    <property type="component" value="Unassembled WGS sequence"/>
</dbReference>
<evidence type="ECO:0000313" key="8">
    <source>
        <dbReference type="Proteomes" id="UP000176634"/>
    </source>
</evidence>
<comment type="caution">
    <text evidence="7">The sequence shown here is derived from an EMBL/GenBank/DDBJ whole genome shotgun (WGS) entry which is preliminary data.</text>
</comment>
<evidence type="ECO:0000256" key="2">
    <source>
        <dbReference type="ARBA" id="ARBA00009765"/>
    </source>
</evidence>
<evidence type="ECO:0000256" key="4">
    <source>
        <dbReference type="ARBA" id="ARBA00022989"/>
    </source>
</evidence>
<feature type="transmembrane region" description="Helical" evidence="6">
    <location>
        <begin position="270"/>
        <end position="290"/>
    </location>
</feature>
<evidence type="ECO:0000256" key="1">
    <source>
        <dbReference type="ARBA" id="ARBA00004141"/>
    </source>
</evidence>
<dbReference type="AlphaFoldDB" id="A0A1F6P8Y4"/>
<dbReference type="GO" id="GO:0046873">
    <property type="term" value="F:metal ion transmembrane transporter activity"/>
    <property type="evidence" value="ECO:0007669"/>
    <property type="project" value="InterPro"/>
</dbReference>
<dbReference type="Gene3D" id="3.30.460.20">
    <property type="entry name" value="CorA soluble domain-like"/>
    <property type="match status" value="1"/>
</dbReference>
<comment type="similarity">
    <text evidence="2">Belongs to the CorA metal ion transporter (MIT) (TC 1.A.35) family.</text>
</comment>
<dbReference type="SUPFAM" id="SSF144083">
    <property type="entry name" value="Magnesium transport protein CorA, transmembrane region"/>
    <property type="match status" value="1"/>
</dbReference>
<keyword evidence="3 6" id="KW-0812">Transmembrane</keyword>
<dbReference type="InterPro" id="IPR002523">
    <property type="entry name" value="MgTranspt_CorA/ZnTranspt_ZntB"/>
</dbReference>
<dbReference type="InterPro" id="IPR047199">
    <property type="entry name" value="CorA-like"/>
</dbReference>
<proteinExistence type="inferred from homology"/>
<gene>
    <name evidence="7" type="ORF">A2563_02960</name>
</gene>
<evidence type="ECO:0000313" key="7">
    <source>
        <dbReference type="EMBL" id="OGH92612.1"/>
    </source>
</evidence>
<evidence type="ECO:0000256" key="6">
    <source>
        <dbReference type="SAM" id="Phobius"/>
    </source>
</evidence>
<evidence type="ECO:0000256" key="3">
    <source>
        <dbReference type="ARBA" id="ARBA00022692"/>
    </source>
</evidence>
<name>A0A1F6P8Y4_9BACT</name>
<feature type="transmembrane region" description="Helical" evidence="6">
    <location>
        <begin position="302"/>
        <end position="321"/>
    </location>
</feature>
<keyword evidence="4 6" id="KW-1133">Transmembrane helix</keyword>
<dbReference type="InterPro" id="IPR045863">
    <property type="entry name" value="CorA_TM1_TM2"/>
</dbReference>
<dbReference type="CDD" id="cd12827">
    <property type="entry name" value="EcCorA_ZntB-like_u2"/>
    <property type="match status" value="1"/>
</dbReference>
<protein>
    <recommendedName>
        <fullName evidence="9">Magnesium transporter</fullName>
    </recommendedName>
</protein>
<dbReference type="GO" id="GO:0016020">
    <property type="term" value="C:membrane"/>
    <property type="evidence" value="ECO:0007669"/>
    <property type="project" value="UniProtKB-SubCell"/>
</dbReference>
<keyword evidence="5 6" id="KW-0472">Membrane</keyword>
<organism evidence="7 8">
    <name type="scientific">Candidatus Magasanikbacteria bacterium RIFOXYD1_FULL_40_23</name>
    <dbReference type="NCBI Taxonomy" id="1798705"/>
    <lineage>
        <taxon>Bacteria</taxon>
        <taxon>Candidatus Magasanikiibacteriota</taxon>
    </lineage>
</organism>
<comment type="subcellular location">
    <subcellularLocation>
        <location evidence="1">Membrane</location>
        <topology evidence="1">Multi-pass membrane protein</topology>
    </subcellularLocation>
</comment>
<evidence type="ECO:0000256" key="5">
    <source>
        <dbReference type="ARBA" id="ARBA00023136"/>
    </source>
</evidence>
<reference evidence="7 8" key="1">
    <citation type="journal article" date="2016" name="Nat. Commun.">
        <title>Thousands of microbial genomes shed light on interconnected biogeochemical processes in an aquifer system.</title>
        <authorList>
            <person name="Anantharaman K."/>
            <person name="Brown C.T."/>
            <person name="Hug L.A."/>
            <person name="Sharon I."/>
            <person name="Castelle C.J."/>
            <person name="Probst A.J."/>
            <person name="Thomas B.C."/>
            <person name="Singh A."/>
            <person name="Wilkins M.J."/>
            <person name="Karaoz U."/>
            <person name="Brodie E.L."/>
            <person name="Williams K.H."/>
            <person name="Hubbard S.S."/>
            <person name="Banfield J.F."/>
        </authorList>
    </citation>
    <scope>NUCLEOTIDE SEQUENCE [LARGE SCALE GENOMIC DNA]</scope>
</reference>
<dbReference type="Pfam" id="PF01544">
    <property type="entry name" value="CorA"/>
    <property type="match status" value="1"/>
</dbReference>